<dbReference type="EMBL" id="GBXM01038304">
    <property type="protein sequence ID" value="JAH70273.1"/>
    <property type="molecule type" value="Transcribed_RNA"/>
</dbReference>
<accession>A0A0E9UZ88</accession>
<reference evidence="2" key="1">
    <citation type="submission" date="2014-11" db="EMBL/GenBank/DDBJ databases">
        <authorList>
            <person name="Amaro Gonzalez C."/>
        </authorList>
    </citation>
    <scope>NUCLEOTIDE SEQUENCE</scope>
</reference>
<evidence type="ECO:0000313" key="2">
    <source>
        <dbReference type="EMBL" id="JAH70273.1"/>
    </source>
</evidence>
<dbReference type="AlphaFoldDB" id="A0A0E9UZ88"/>
<protein>
    <submittedName>
        <fullName evidence="2">Uncharacterized protein</fullName>
    </submittedName>
</protein>
<keyword evidence="1" id="KW-1133">Transmembrane helix</keyword>
<organism evidence="2">
    <name type="scientific">Anguilla anguilla</name>
    <name type="common">European freshwater eel</name>
    <name type="synonym">Muraena anguilla</name>
    <dbReference type="NCBI Taxonomy" id="7936"/>
    <lineage>
        <taxon>Eukaryota</taxon>
        <taxon>Metazoa</taxon>
        <taxon>Chordata</taxon>
        <taxon>Craniata</taxon>
        <taxon>Vertebrata</taxon>
        <taxon>Euteleostomi</taxon>
        <taxon>Actinopterygii</taxon>
        <taxon>Neopterygii</taxon>
        <taxon>Teleostei</taxon>
        <taxon>Anguilliformes</taxon>
        <taxon>Anguillidae</taxon>
        <taxon>Anguilla</taxon>
    </lineage>
</organism>
<name>A0A0E9UZ88_ANGAN</name>
<keyword evidence="1" id="KW-0812">Transmembrane</keyword>
<reference evidence="2" key="2">
    <citation type="journal article" date="2015" name="Fish Shellfish Immunol.">
        <title>Early steps in the European eel (Anguilla anguilla)-Vibrio vulnificus interaction in the gills: Role of the RtxA13 toxin.</title>
        <authorList>
            <person name="Callol A."/>
            <person name="Pajuelo D."/>
            <person name="Ebbesson L."/>
            <person name="Teles M."/>
            <person name="MacKenzie S."/>
            <person name="Amaro C."/>
        </authorList>
    </citation>
    <scope>NUCLEOTIDE SEQUENCE</scope>
</reference>
<proteinExistence type="predicted"/>
<feature type="transmembrane region" description="Helical" evidence="1">
    <location>
        <begin position="6"/>
        <end position="23"/>
    </location>
</feature>
<evidence type="ECO:0000256" key="1">
    <source>
        <dbReference type="SAM" id="Phobius"/>
    </source>
</evidence>
<keyword evidence="1" id="KW-0472">Membrane</keyword>
<sequence length="29" mass="3439">MCRTFLSFRVMVHALAFGLLYQLETFTSR</sequence>